<proteinExistence type="predicted"/>
<organism evidence="2 3">
    <name type="scientific">Funneliformis caledonium</name>
    <dbReference type="NCBI Taxonomy" id="1117310"/>
    <lineage>
        <taxon>Eukaryota</taxon>
        <taxon>Fungi</taxon>
        <taxon>Fungi incertae sedis</taxon>
        <taxon>Mucoromycota</taxon>
        <taxon>Glomeromycotina</taxon>
        <taxon>Glomeromycetes</taxon>
        <taxon>Glomerales</taxon>
        <taxon>Glomeraceae</taxon>
        <taxon>Funneliformis</taxon>
    </lineage>
</organism>
<feature type="compositionally biased region" description="Low complexity" evidence="1">
    <location>
        <begin position="127"/>
        <end position="144"/>
    </location>
</feature>
<gene>
    <name evidence="2" type="ORF">FCALED_LOCUS14963</name>
</gene>
<protein>
    <submittedName>
        <fullName evidence="2">11178_t:CDS:1</fullName>
    </submittedName>
</protein>
<feature type="non-terminal residue" evidence="2">
    <location>
        <position position="330"/>
    </location>
</feature>
<comment type="caution">
    <text evidence="2">The sequence shown here is derived from an EMBL/GenBank/DDBJ whole genome shotgun (WGS) entry which is preliminary data.</text>
</comment>
<dbReference type="EMBL" id="CAJVPQ010012191">
    <property type="protein sequence ID" value="CAG8730639.1"/>
    <property type="molecule type" value="Genomic_DNA"/>
</dbReference>
<dbReference type="OrthoDB" id="2389607at2759"/>
<evidence type="ECO:0000256" key="1">
    <source>
        <dbReference type="SAM" id="MobiDB-lite"/>
    </source>
</evidence>
<evidence type="ECO:0000313" key="3">
    <source>
        <dbReference type="Proteomes" id="UP000789570"/>
    </source>
</evidence>
<evidence type="ECO:0000313" key="2">
    <source>
        <dbReference type="EMBL" id="CAG8730639.1"/>
    </source>
</evidence>
<reference evidence="2" key="1">
    <citation type="submission" date="2021-06" db="EMBL/GenBank/DDBJ databases">
        <authorList>
            <person name="Kallberg Y."/>
            <person name="Tangrot J."/>
            <person name="Rosling A."/>
        </authorList>
    </citation>
    <scope>NUCLEOTIDE SEQUENCE</scope>
    <source>
        <strain evidence="2">UK204</strain>
    </source>
</reference>
<accession>A0A9N9NEN8</accession>
<feature type="region of interest" description="Disordered" evidence="1">
    <location>
        <begin position="121"/>
        <end position="144"/>
    </location>
</feature>
<keyword evidence="3" id="KW-1185">Reference proteome</keyword>
<dbReference type="AlphaFoldDB" id="A0A9N9NEN8"/>
<name>A0A9N9NEN8_9GLOM</name>
<sequence length="330" mass="38672">MSEFCKCFICKAENSELGGKLVSINTFRRHRKKELNWSISINRQKIISLEDLEYFDDNNNLLEERNDDQDNFMDEMDGTQKYYYNNHDFNDSSNASVYLNDAKDDDNSNNLSEASVYINDAKDYDNSNDSNNTNYDDNSNVSSDASDAEFDELQYLYMQQELVQEYDNYDTPLGDLYESDLSENINNSESELNITDDLACALRLFEIKIQCNLTDNAFNQITKATSSNPISLYHIKTVLKKLVNIEPKWFDMCIHSCCACTGSFKNKIHCPYCNKPRYRKNNHRQQKKSRYQFTCFSLKEHLKIQYENPNRANELRYRHTYTSRSGFGED</sequence>
<dbReference type="Proteomes" id="UP000789570">
    <property type="component" value="Unassembled WGS sequence"/>
</dbReference>